<evidence type="ECO:0000313" key="1">
    <source>
        <dbReference type="EMBL" id="GAG31654.1"/>
    </source>
</evidence>
<gene>
    <name evidence="1" type="ORF">S01H1_66571</name>
</gene>
<accession>X0WL07</accession>
<feature type="non-terminal residue" evidence="1">
    <location>
        <position position="122"/>
    </location>
</feature>
<organism evidence="1">
    <name type="scientific">marine sediment metagenome</name>
    <dbReference type="NCBI Taxonomy" id="412755"/>
    <lineage>
        <taxon>unclassified sequences</taxon>
        <taxon>metagenomes</taxon>
        <taxon>ecological metagenomes</taxon>
    </lineage>
</organism>
<reference evidence="1" key="1">
    <citation type="journal article" date="2014" name="Front. Microbiol.">
        <title>High frequency of phylogenetically diverse reductive dehalogenase-homologous genes in deep subseafloor sedimentary metagenomes.</title>
        <authorList>
            <person name="Kawai M."/>
            <person name="Futagami T."/>
            <person name="Toyoda A."/>
            <person name="Takaki Y."/>
            <person name="Nishi S."/>
            <person name="Hori S."/>
            <person name="Arai W."/>
            <person name="Tsubouchi T."/>
            <person name="Morono Y."/>
            <person name="Uchiyama I."/>
            <person name="Ito T."/>
            <person name="Fujiyama A."/>
            <person name="Inagaki F."/>
            <person name="Takami H."/>
        </authorList>
    </citation>
    <scope>NUCLEOTIDE SEQUENCE</scope>
    <source>
        <strain evidence="1">Expedition CK06-06</strain>
    </source>
</reference>
<dbReference type="AlphaFoldDB" id="X0WL07"/>
<name>X0WL07_9ZZZZ</name>
<sequence>MSYENPRISLTDTIQGAMVKMAGGNPGAITVLIKIASESPKIDPQGALGGLGTILLLDTFSIYEERIWMLYKDVCHQDIVKTLACIRGCQLGIVSEQQLNRFIDGKENTFVPEDLLEKVKEQ</sequence>
<dbReference type="EMBL" id="BARS01044023">
    <property type="protein sequence ID" value="GAG31654.1"/>
    <property type="molecule type" value="Genomic_DNA"/>
</dbReference>
<protein>
    <submittedName>
        <fullName evidence="1">Uncharacterized protein</fullName>
    </submittedName>
</protein>
<proteinExistence type="predicted"/>
<comment type="caution">
    <text evidence="1">The sequence shown here is derived from an EMBL/GenBank/DDBJ whole genome shotgun (WGS) entry which is preliminary data.</text>
</comment>